<accession>A0A9W9TA02</accession>
<dbReference type="GeneID" id="83207336"/>
<dbReference type="EMBL" id="JAPQKS010000009">
    <property type="protein sequence ID" value="KAJ5215058.1"/>
    <property type="molecule type" value="Genomic_DNA"/>
</dbReference>
<gene>
    <name evidence="2" type="ORF">N7468_010737</name>
</gene>
<sequence length="99" mass="10904">MWGQLGDDLISPWRGKGWRDSEKARREKPQGSTMSSTSIRTGSFLYTRGQEQVLEAKDGEEQGPAAEVLLICWDQVIVWGLSVSGLAVDCVAVHQTIQA</sequence>
<dbReference type="AlphaFoldDB" id="A0A9W9TA02"/>
<evidence type="ECO:0000313" key="3">
    <source>
        <dbReference type="Proteomes" id="UP001150941"/>
    </source>
</evidence>
<feature type="region of interest" description="Disordered" evidence="1">
    <location>
        <begin position="1"/>
        <end position="42"/>
    </location>
</feature>
<reference evidence="2" key="2">
    <citation type="journal article" date="2023" name="IMA Fungus">
        <title>Comparative genomic study of the Penicillium genus elucidates a diverse pangenome and 15 lateral gene transfer events.</title>
        <authorList>
            <person name="Petersen C."/>
            <person name="Sorensen T."/>
            <person name="Nielsen M.R."/>
            <person name="Sondergaard T.E."/>
            <person name="Sorensen J.L."/>
            <person name="Fitzpatrick D.A."/>
            <person name="Frisvad J.C."/>
            <person name="Nielsen K.L."/>
        </authorList>
    </citation>
    <scope>NUCLEOTIDE SEQUENCE</scope>
    <source>
        <strain evidence="2">IBT 19713</strain>
    </source>
</reference>
<dbReference type="RefSeq" id="XP_058325555.1">
    <property type="nucleotide sequence ID" value="XM_058480032.1"/>
</dbReference>
<evidence type="ECO:0000313" key="2">
    <source>
        <dbReference type="EMBL" id="KAJ5215058.1"/>
    </source>
</evidence>
<evidence type="ECO:0000256" key="1">
    <source>
        <dbReference type="SAM" id="MobiDB-lite"/>
    </source>
</evidence>
<feature type="compositionally biased region" description="Basic and acidic residues" evidence="1">
    <location>
        <begin position="17"/>
        <end position="29"/>
    </location>
</feature>
<keyword evidence="3" id="KW-1185">Reference proteome</keyword>
<proteinExistence type="predicted"/>
<name>A0A9W9TA02_9EURO</name>
<organism evidence="2 3">
    <name type="scientific">Penicillium chermesinum</name>
    <dbReference type="NCBI Taxonomy" id="63820"/>
    <lineage>
        <taxon>Eukaryota</taxon>
        <taxon>Fungi</taxon>
        <taxon>Dikarya</taxon>
        <taxon>Ascomycota</taxon>
        <taxon>Pezizomycotina</taxon>
        <taxon>Eurotiomycetes</taxon>
        <taxon>Eurotiomycetidae</taxon>
        <taxon>Eurotiales</taxon>
        <taxon>Aspergillaceae</taxon>
        <taxon>Penicillium</taxon>
    </lineage>
</organism>
<protein>
    <submittedName>
        <fullName evidence="2">Uncharacterized protein</fullName>
    </submittedName>
</protein>
<comment type="caution">
    <text evidence="2">The sequence shown here is derived from an EMBL/GenBank/DDBJ whole genome shotgun (WGS) entry which is preliminary data.</text>
</comment>
<feature type="compositionally biased region" description="Polar residues" evidence="1">
    <location>
        <begin position="30"/>
        <end position="41"/>
    </location>
</feature>
<dbReference type="Proteomes" id="UP001150941">
    <property type="component" value="Unassembled WGS sequence"/>
</dbReference>
<reference evidence="2" key="1">
    <citation type="submission" date="2022-11" db="EMBL/GenBank/DDBJ databases">
        <authorList>
            <person name="Petersen C."/>
        </authorList>
    </citation>
    <scope>NUCLEOTIDE SEQUENCE</scope>
    <source>
        <strain evidence="2">IBT 19713</strain>
    </source>
</reference>